<dbReference type="CDD" id="cd16170">
    <property type="entry name" value="MvaT_DBD"/>
    <property type="match status" value="1"/>
</dbReference>
<sequence length="121" mass="14081">MSRLAEFRALEAQIAEEMARLESMKEDKKLQVEIDFERKLISLMAAYDKNLRDIIMILDPHVGRSSAKSDEGKGNRKARAVKIYEHPDTKERIETKGGNHKTLKVWKEEHGSEMVESWRIQ</sequence>
<dbReference type="InterPro" id="IPR035616">
    <property type="entry name" value="MvaT_DBD"/>
</dbReference>
<evidence type="ECO:0000259" key="2">
    <source>
        <dbReference type="Pfam" id="PF22055"/>
    </source>
</evidence>
<gene>
    <name evidence="3" type="ORF">SAMN05216363_1698</name>
</gene>
<evidence type="ECO:0000313" key="3">
    <source>
        <dbReference type="EMBL" id="SDU81080.1"/>
    </source>
</evidence>
<feature type="region of interest" description="Disordered" evidence="1">
    <location>
        <begin position="63"/>
        <end position="103"/>
    </location>
</feature>
<evidence type="ECO:0000256" key="1">
    <source>
        <dbReference type="SAM" id="MobiDB-lite"/>
    </source>
</evidence>
<proteinExistence type="predicted"/>
<dbReference type="AlphaFoldDB" id="A0A1H2LJ87"/>
<protein>
    <recommendedName>
        <fullName evidence="2">MvaT DNA-binding domain-containing protein</fullName>
    </recommendedName>
</protein>
<name>A0A1H2LJ87_9PSED</name>
<dbReference type="GeneID" id="83642237"/>
<dbReference type="Pfam" id="PF22055">
    <property type="entry name" value="MvaT_DBD"/>
    <property type="match status" value="1"/>
</dbReference>
<dbReference type="RefSeq" id="WP_021219102.1">
    <property type="nucleotide sequence ID" value="NZ_LT629797.1"/>
</dbReference>
<evidence type="ECO:0000313" key="4">
    <source>
        <dbReference type="Proteomes" id="UP000198675"/>
    </source>
</evidence>
<keyword evidence="4" id="KW-1185">Reference proteome</keyword>
<reference evidence="4" key="1">
    <citation type="submission" date="2016-10" db="EMBL/GenBank/DDBJ databases">
        <authorList>
            <person name="Varghese N."/>
            <person name="Submissions S."/>
        </authorList>
    </citation>
    <scope>NUCLEOTIDE SEQUENCE [LARGE SCALE GENOMIC DNA]</scope>
    <source>
        <strain evidence="4">KCTC 32246</strain>
    </source>
</reference>
<organism evidence="3 4">
    <name type="scientific">Pseudomonas sihuiensis</name>
    <dbReference type="NCBI Taxonomy" id="1274359"/>
    <lineage>
        <taxon>Bacteria</taxon>
        <taxon>Pseudomonadati</taxon>
        <taxon>Pseudomonadota</taxon>
        <taxon>Gammaproteobacteria</taxon>
        <taxon>Pseudomonadales</taxon>
        <taxon>Pseudomonadaceae</taxon>
        <taxon>Pseudomonas</taxon>
    </lineage>
</organism>
<dbReference type="EMBL" id="LT629797">
    <property type="protein sequence ID" value="SDU81080.1"/>
    <property type="molecule type" value="Genomic_DNA"/>
</dbReference>
<feature type="domain" description="MvaT DNA-binding" evidence="2">
    <location>
        <begin position="82"/>
        <end position="118"/>
    </location>
</feature>
<dbReference type="Proteomes" id="UP000198675">
    <property type="component" value="Chromosome I"/>
</dbReference>
<feature type="compositionally biased region" description="Basic and acidic residues" evidence="1">
    <location>
        <begin position="82"/>
        <end position="97"/>
    </location>
</feature>
<accession>A0A1H2LJ87</accession>
<dbReference type="NCBIfam" id="NF041859">
    <property type="entry name" value="silencer_MvaTU"/>
    <property type="match status" value="1"/>
</dbReference>